<dbReference type="AlphaFoldDB" id="A0A3D3R4C0"/>
<keyword evidence="1" id="KW-0812">Transmembrane</keyword>
<evidence type="ECO:0008006" key="4">
    <source>
        <dbReference type="Google" id="ProtNLM"/>
    </source>
</evidence>
<accession>A0A3D3R4C0</accession>
<feature type="transmembrane region" description="Helical" evidence="1">
    <location>
        <begin position="31"/>
        <end position="54"/>
    </location>
</feature>
<dbReference type="RefSeq" id="WP_154933122.1">
    <property type="nucleotide sequence ID" value="NZ_CAXAST010000001.1"/>
</dbReference>
<reference evidence="2 3" key="1">
    <citation type="journal article" date="2018" name="Nat. Biotechnol.">
        <title>A standardized bacterial taxonomy based on genome phylogeny substantially revises the tree of life.</title>
        <authorList>
            <person name="Parks D.H."/>
            <person name="Chuvochina M."/>
            <person name="Waite D.W."/>
            <person name="Rinke C."/>
            <person name="Skarshewski A."/>
            <person name="Chaumeil P.A."/>
            <person name="Hugenholtz P."/>
        </authorList>
    </citation>
    <scope>NUCLEOTIDE SEQUENCE [LARGE SCALE GENOMIC DNA]</scope>
    <source>
        <strain evidence="2">UBA9375</strain>
    </source>
</reference>
<keyword evidence="1" id="KW-0472">Membrane</keyword>
<name>A0A3D3R4C0_9PLAN</name>
<proteinExistence type="predicted"/>
<keyword evidence="1" id="KW-1133">Transmembrane helix</keyword>
<comment type="caution">
    <text evidence="2">The sequence shown here is derived from an EMBL/GenBank/DDBJ whole genome shotgun (WGS) entry which is preliminary data.</text>
</comment>
<evidence type="ECO:0000313" key="3">
    <source>
        <dbReference type="Proteomes" id="UP000263642"/>
    </source>
</evidence>
<feature type="transmembrane region" description="Helical" evidence="1">
    <location>
        <begin position="66"/>
        <end position="86"/>
    </location>
</feature>
<sequence>MDLTELIILLVVAGLCGSIARGLAGSTRGGCLVSIALGFIGALLGSKLAMLLGLPEIFSLNLGGRNYPVVWSIIGAALFCAVLGLLSGRRRL</sequence>
<evidence type="ECO:0000313" key="2">
    <source>
        <dbReference type="EMBL" id="HCO23721.1"/>
    </source>
</evidence>
<dbReference type="Proteomes" id="UP000263642">
    <property type="component" value="Unassembled WGS sequence"/>
</dbReference>
<feature type="transmembrane region" description="Helical" evidence="1">
    <location>
        <begin position="6"/>
        <end position="24"/>
    </location>
</feature>
<evidence type="ECO:0000256" key="1">
    <source>
        <dbReference type="SAM" id="Phobius"/>
    </source>
</evidence>
<protein>
    <recommendedName>
        <fullName evidence="4">GlsB/YeaQ/YmgE family stress response membrane protein</fullName>
    </recommendedName>
</protein>
<organism evidence="2 3">
    <name type="scientific">Gimesia maris</name>
    <dbReference type="NCBI Taxonomy" id="122"/>
    <lineage>
        <taxon>Bacteria</taxon>
        <taxon>Pseudomonadati</taxon>
        <taxon>Planctomycetota</taxon>
        <taxon>Planctomycetia</taxon>
        <taxon>Planctomycetales</taxon>
        <taxon>Planctomycetaceae</taxon>
        <taxon>Gimesia</taxon>
    </lineage>
</organism>
<gene>
    <name evidence="2" type="ORF">DIT97_11935</name>
</gene>
<dbReference type="EMBL" id="DQAY01000068">
    <property type="protein sequence ID" value="HCO23721.1"/>
    <property type="molecule type" value="Genomic_DNA"/>
</dbReference>